<evidence type="ECO:0000313" key="1">
    <source>
        <dbReference type="EMBL" id="MCC2210769.1"/>
    </source>
</evidence>
<sequence length="145" mass="17275">MVEWEKVKKLMDCFPGSIINHNGEFIAMVKENEYFILESCKDEREIKCKVLAWFSRGTHKTQHYNSKKKNNEYHQFMIDGINRYLGTNFDFQDMDIIYTELGNDCNRPLCEKFIDSGYDMNILTSKLKEQQKFAESITKKIEYKV</sequence>
<proteinExistence type="predicted"/>
<name>A0AAE3DZD6_9FIRM</name>
<comment type="caution">
    <text evidence="1">The sequence shown here is derived from an EMBL/GenBank/DDBJ whole genome shotgun (WGS) entry which is preliminary data.</text>
</comment>
<accession>A0AAE3DZD6</accession>
<dbReference type="AlphaFoldDB" id="A0AAE3DZD6"/>
<dbReference type="RefSeq" id="WP_308456503.1">
    <property type="nucleotide sequence ID" value="NZ_JAJEQM010000010.1"/>
</dbReference>
<keyword evidence="2" id="KW-1185">Reference proteome</keyword>
<organism evidence="1 2">
    <name type="scientific">Hominilimicola fabiformis</name>
    <dbReference type="NCBI Taxonomy" id="2885356"/>
    <lineage>
        <taxon>Bacteria</taxon>
        <taxon>Bacillati</taxon>
        <taxon>Bacillota</taxon>
        <taxon>Clostridia</taxon>
        <taxon>Eubacteriales</taxon>
        <taxon>Oscillospiraceae</taxon>
        <taxon>Hominilimicola</taxon>
    </lineage>
</organism>
<dbReference type="Proteomes" id="UP001198242">
    <property type="component" value="Unassembled WGS sequence"/>
</dbReference>
<dbReference type="EMBL" id="JAJEQM010000010">
    <property type="protein sequence ID" value="MCC2210769.1"/>
    <property type="molecule type" value="Genomic_DNA"/>
</dbReference>
<protein>
    <submittedName>
        <fullName evidence="1">Uncharacterized protein</fullName>
    </submittedName>
</protein>
<reference evidence="1 2" key="1">
    <citation type="submission" date="2021-10" db="EMBL/GenBank/DDBJ databases">
        <title>Anaerobic single-cell dispensing facilitates the cultivation of human gut bacteria.</title>
        <authorList>
            <person name="Afrizal A."/>
        </authorList>
    </citation>
    <scope>NUCLEOTIDE SEQUENCE [LARGE SCALE GENOMIC DNA]</scope>
    <source>
        <strain evidence="1 2">CLA-AA-H232</strain>
    </source>
</reference>
<evidence type="ECO:0000313" key="2">
    <source>
        <dbReference type="Proteomes" id="UP001198242"/>
    </source>
</evidence>
<gene>
    <name evidence="1" type="ORF">LKE05_08200</name>
</gene>